<organism evidence="1">
    <name type="scientific">Diabrotica virgifera virgifera</name>
    <name type="common">western corn rootworm</name>
    <dbReference type="NCBI Taxonomy" id="50390"/>
    <lineage>
        <taxon>Eukaryota</taxon>
        <taxon>Metazoa</taxon>
        <taxon>Ecdysozoa</taxon>
        <taxon>Arthropoda</taxon>
        <taxon>Hexapoda</taxon>
        <taxon>Insecta</taxon>
        <taxon>Pterygota</taxon>
        <taxon>Neoptera</taxon>
        <taxon>Endopterygota</taxon>
        <taxon>Coleoptera</taxon>
        <taxon>Polyphaga</taxon>
        <taxon>Cucujiformia</taxon>
        <taxon>Chrysomeloidea</taxon>
        <taxon>Chrysomelidae</taxon>
        <taxon>Galerucinae</taxon>
        <taxon>Diabroticina</taxon>
        <taxon>Diabroticites</taxon>
        <taxon>Diabrotica</taxon>
    </lineage>
</organism>
<dbReference type="RefSeq" id="XP_028140255.1">
    <property type="nucleotide sequence ID" value="XM_028284454.1"/>
</dbReference>
<protein>
    <submittedName>
        <fullName evidence="1">Uncharacterized protein LOC114334415</fullName>
    </submittedName>
</protein>
<sequence length="227" mass="26286">MKKIFLKAPIRTQLYKEHSPNLPLLPKPVVNGELKFPKLKKPCQVEDEIKITGRELETCPNESHEELHSTENSTKLINEQGQIEVRVTHELEDALNVSLCDVFPKTVNESELKRKLVRDGPYQPEGPFPRDRQGRCFSSHYYSFTTKAGIKLKRNWLCYSKSDDCVYFLPCWLFPQDILVTGINLSNLFSKNDVRDWRHISESIASHQKCILKPAWCMNSGQEIELL</sequence>
<name>A0A6P7G6V7_DIAVI</name>
<proteinExistence type="predicted"/>
<gene>
    <name evidence="1" type="primary">LOC114334415</name>
</gene>
<reference evidence="1" key="1">
    <citation type="submission" date="2025-08" db="UniProtKB">
        <authorList>
            <consortium name="RefSeq"/>
        </authorList>
    </citation>
    <scope>IDENTIFICATION</scope>
    <source>
        <tissue evidence="1">Whole insect</tissue>
    </source>
</reference>
<dbReference type="AlphaFoldDB" id="A0A6P7G6V7"/>
<dbReference type="InParanoid" id="A0A6P7G6V7"/>
<accession>A0A6P7G6V7</accession>
<evidence type="ECO:0000313" key="1">
    <source>
        <dbReference type="RefSeq" id="XP_028140255.1"/>
    </source>
</evidence>